<name>U4LNW7_PYROM</name>
<evidence type="ECO:0000313" key="1">
    <source>
        <dbReference type="EMBL" id="CCX33826.1"/>
    </source>
</evidence>
<proteinExistence type="predicted"/>
<dbReference type="EMBL" id="HF936249">
    <property type="protein sequence ID" value="CCX33826.1"/>
    <property type="molecule type" value="Genomic_DNA"/>
</dbReference>
<reference evidence="1 2" key="1">
    <citation type="journal article" date="2013" name="PLoS Genet.">
        <title>The genome and development-dependent transcriptomes of Pyronema confluens: a window into fungal evolution.</title>
        <authorList>
            <person name="Traeger S."/>
            <person name="Altegoer F."/>
            <person name="Freitag M."/>
            <person name="Gabaldon T."/>
            <person name="Kempken F."/>
            <person name="Kumar A."/>
            <person name="Marcet-Houben M."/>
            <person name="Poggeler S."/>
            <person name="Stajich J.E."/>
            <person name="Nowrousian M."/>
        </authorList>
    </citation>
    <scope>NUCLEOTIDE SEQUENCE [LARGE SCALE GENOMIC DNA]</scope>
    <source>
        <strain evidence="2">CBS 100304</strain>
        <tissue evidence="1">Vegetative mycelium</tissue>
    </source>
</reference>
<protein>
    <submittedName>
        <fullName evidence="1">Uncharacterized protein</fullName>
    </submittedName>
</protein>
<accession>U4LNW7</accession>
<organism evidence="1 2">
    <name type="scientific">Pyronema omphalodes (strain CBS 100304)</name>
    <name type="common">Pyronema confluens</name>
    <dbReference type="NCBI Taxonomy" id="1076935"/>
    <lineage>
        <taxon>Eukaryota</taxon>
        <taxon>Fungi</taxon>
        <taxon>Dikarya</taxon>
        <taxon>Ascomycota</taxon>
        <taxon>Pezizomycotina</taxon>
        <taxon>Pezizomycetes</taxon>
        <taxon>Pezizales</taxon>
        <taxon>Pyronemataceae</taxon>
        <taxon>Pyronema</taxon>
    </lineage>
</organism>
<sequence length="13" mass="1194">MSSEGALGLGGLC</sequence>
<gene>
    <name evidence="1" type="ORF">PCON_02068</name>
</gene>
<keyword evidence="2" id="KW-1185">Reference proteome</keyword>
<dbReference type="Proteomes" id="UP000018144">
    <property type="component" value="Unassembled WGS sequence"/>
</dbReference>
<evidence type="ECO:0000313" key="2">
    <source>
        <dbReference type="Proteomes" id="UP000018144"/>
    </source>
</evidence>